<reference evidence="1" key="1">
    <citation type="journal article" date="2021" name="PeerJ">
        <title>Extensive microbial diversity within the chicken gut microbiome revealed by metagenomics and culture.</title>
        <authorList>
            <person name="Gilroy R."/>
            <person name="Ravi A."/>
            <person name="Getino M."/>
            <person name="Pursley I."/>
            <person name="Horton D.L."/>
            <person name="Alikhan N.F."/>
            <person name="Baker D."/>
            <person name="Gharbi K."/>
            <person name="Hall N."/>
            <person name="Watson M."/>
            <person name="Adriaenssens E.M."/>
            <person name="Foster-Nyarko E."/>
            <person name="Jarju S."/>
            <person name="Secka A."/>
            <person name="Antonio M."/>
            <person name="Oren A."/>
            <person name="Chaudhuri R.R."/>
            <person name="La Ragione R."/>
            <person name="Hildebrand F."/>
            <person name="Pallen M.J."/>
        </authorList>
    </citation>
    <scope>NUCLEOTIDE SEQUENCE</scope>
    <source>
        <strain evidence="1">Gambia16-930</strain>
    </source>
</reference>
<dbReference type="Proteomes" id="UP000824267">
    <property type="component" value="Unassembled WGS sequence"/>
</dbReference>
<dbReference type="EMBL" id="DXGG01000049">
    <property type="protein sequence ID" value="HIW86910.1"/>
    <property type="molecule type" value="Genomic_DNA"/>
</dbReference>
<proteinExistence type="predicted"/>
<evidence type="ECO:0000313" key="1">
    <source>
        <dbReference type="EMBL" id="HIW86910.1"/>
    </source>
</evidence>
<evidence type="ECO:0000313" key="2">
    <source>
        <dbReference type="Proteomes" id="UP000824267"/>
    </source>
</evidence>
<sequence>SAYFIIRIHNASSLGVKIAVDSAKGRNNSTEDCDGFTDYDLNKNAIGFHINAKYFHESTW</sequence>
<accession>A0A9D1UHU3</accession>
<reference evidence="1" key="2">
    <citation type="submission" date="2021-04" db="EMBL/GenBank/DDBJ databases">
        <authorList>
            <person name="Gilroy R."/>
        </authorList>
    </citation>
    <scope>NUCLEOTIDE SEQUENCE</scope>
    <source>
        <strain evidence="1">Gambia16-930</strain>
    </source>
</reference>
<protein>
    <submittedName>
        <fullName evidence="1">Uncharacterized protein</fullName>
    </submittedName>
</protein>
<organism evidence="1 2">
    <name type="scientific">Candidatus Onthomorpha intestinigallinarum</name>
    <dbReference type="NCBI Taxonomy" id="2840880"/>
    <lineage>
        <taxon>Bacteria</taxon>
        <taxon>Pseudomonadati</taxon>
        <taxon>Bacteroidota</taxon>
        <taxon>Bacteroidia</taxon>
        <taxon>Bacteroidales</taxon>
        <taxon>Candidatus Onthomorpha</taxon>
    </lineage>
</organism>
<gene>
    <name evidence="1" type="ORF">IAC47_01345</name>
</gene>
<feature type="non-terminal residue" evidence="1">
    <location>
        <position position="1"/>
    </location>
</feature>
<name>A0A9D1UHU3_9BACT</name>
<comment type="caution">
    <text evidence="1">The sequence shown here is derived from an EMBL/GenBank/DDBJ whole genome shotgun (WGS) entry which is preliminary data.</text>
</comment>
<dbReference type="AlphaFoldDB" id="A0A9D1UHU3"/>